<dbReference type="PANTHER" id="PTHR30572:SF4">
    <property type="entry name" value="ABC TRANSPORTER PERMEASE YTRF"/>
    <property type="match status" value="1"/>
</dbReference>
<evidence type="ECO:0000256" key="5">
    <source>
        <dbReference type="ARBA" id="ARBA00023136"/>
    </source>
</evidence>
<feature type="transmembrane region" description="Helical" evidence="7">
    <location>
        <begin position="438"/>
        <end position="461"/>
    </location>
</feature>
<dbReference type="AlphaFoldDB" id="A0A401YQI2"/>
<dbReference type="InterPro" id="IPR003838">
    <property type="entry name" value="ABC3_permease_C"/>
</dbReference>
<evidence type="ECO:0000256" key="4">
    <source>
        <dbReference type="ARBA" id="ARBA00022989"/>
    </source>
</evidence>
<name>A0A401YQI2_9ACTN</name>
<evidence type="ECO:0000259" key="8">
    <source>
        <dbReference type="Pfam" id="PF02687"/>
    </source>
</evidence>
<reference evidence="10 11" key="1">
    <citation type="submission" date="2018-12" db="EMBL/GenBank/DDBJ databases">
        <title>Draft genome sequence of Embleya hyalina NBRC 13850T.</title>
        <authorList>
            <person name="Komaki H."/>
            <person name="Hosoyama A."/>
            <person name="Kimura A."/>
            <person name="Ichikawa N."/>
            <person name="Tamura T."/>
        </authorList>
    </citation>
    <scope>NUCLEOTIDE SEQUENCE [LARGE SCALE GENOMIC DNA]</scope>
    <source>
        <strain evidence="10 11">NBRC 13850</strain>
    </source>
</reference>
<feature type="transmembrane region" description="Helical" evidence="7">
    <location>
        <begin position="311"/>
        <end position="342"/>
    </location>
</feature>
<evidence type="ECO:0000256" key="3">
    <source>
        <dbReference type="ARBA" id="ARBA00022692"/>
    </source>
</evidence>
<feature type="transmembrane region" description="Helical" evidence="7">
    <location>
        <begin position="362"/>
        <end position="380"/>
    </location>
</feature>
<feature type="transmembrane region" description="Helical" evidence="7">
    <location>
        <begin position="726"/>
        <end position="751"/>
    </location>
</feature>
<feature type="domain" description="MacB-like periplasmic core" evidence="9">
    <location>
        <begin position="490"/>
        <end position="696"/>
    </location>
</feature>
<comment type="similarity">
    <text evidence="6">Belongs to the ABC-4 integral membrane protein family.</text>
</comment>
<feature type="transmembrane region" description="Helical" evidence="7">
    <location>
        <begin position="263"/>
        <end position="290"/>
    </location>
</feature>
<evidence type="ECO:0000256" key="1">
    <source>
        <dbReference type="ARBA" id="ARBA00004651"/>
    </source>
</evidence>
<dbReference type="RefSeq" id="WP_126638806.1">
    <property type="nucleotide sequence ID" value="NZ_BIFH01000021.1"/>
</dbReference>
<feature type="domain" description="MacB-like periplasmic core" evidence="9">
    <location>
        <begin position="19"/>
        <end position="229"/>
    </location>
</feature>
<feature type="transmembrane region" description="Helical" evidence="7">
    <location>
        <begin position="408"/>
        <end position="426"/>
    </location>
</feature>
<evidence type="ECO:0000256" key="2">
    <source>
        <dbReference type="ARBA" id="ARBA00022475"/>
    </source>
</evidence>
<evidence type="ECO:0000313" key="11">
    <source>
        <dbReference type="Proteomes" id="UP000286931"/>
    </source>
</evidence>
<organism evidence="10 11">
    <name type="scientific">Embleya hyalina</name>
    <dbReference type="NCBI Taxonomy" id="516124"/>
    <lineage>
        <taxon>Bacteria</taxon>
        <taxon>Bacillati</taxon>
        <taxon>Actinomycetota</taxon>
        <taxon>Actinomycetes</taxon>
        <taxon>Kitasatosporales</taxon>
        <taxon>Streptomycetaceae</taxon>
        <taxon>Embleya</taxon>
    </lineage>
</organism>
<feature type="domain" description="ABC3 transporter permease C-terminal" evidence="8">
    <location>
        <begin position="268"/>
        <end position="388"/>
    </location>
</feature>
<dbReference type="EMBL" id="BIFH01000021">
    <property type="protein sequence ID" value="GCD96805.1"/>
    <property type="molecule type" value="Genomic_DNA"/>
</dbReference>
<feature type="transmembrane region" description="Helical" evidence="7">
    <location>
        <begin position="814"/>
        <end position="836"/>
    </location>
</feature>
<dbReference type="GO" id="GO:0005886">
    <property type="term" value="C:plasma membrane"/>
    <property type="evidence" value="ECO:0007669"/>
    <property type="project" value="UniProtKB-SubCell"/>
</dbReference>
<feature type="domain" description="ABC3 transporter permease C-terminal" evidence="8">
    <location>
        <begin position="729"/>
        <end position="845"/>
    </location>
</feature>
<dbReference type="OrthoDB" id="9780560at2"/>
<proteinExistence type="inferred from homology"/>
<dbReference type="Proteomes" id="UP000286931">
    <property type="component" value="Unassembled WGS sequence"/>
</dbReference>
<keyword evidence="4 7" id="KW-1133">Transmembrane helix</keyword>
<evidence type="ECO:0000259" key="9">
    <source>
        <dbReference type="Pfam" id="PF12704"/>
    </source>
</evidence>
<comment type="caution">
    <text evidence="10">The sequence shown here is derived from an EMBL/GenBank/DDBJ whole genome shotgun (WGS) entry which is preliminary data.</text>
</comment>
<dbReference type="Pfam" id="PF02687">
    <property type="entry name" value="FtsX"/>
    <property type="match status" value="2"/>
</dbReference>
<evidence type="ECO:0000256" key="7">
    <source>
        <dbReference type="SAM" id="Phobius"/>
    </source>
</evidence>
<dbReference type="Pfam" id="PF12704">
    <property type="entry name" value="MacB_PCD"/>
    <property type="match status" value="2"/>
</dbReference>
<evidence type="ECO:0000313" key="10">
    <source>
        <dbReference type="EMBL" id="GCD96805.1"/>
    </source>
</evidence>
<dbReference type="InterPro" id="IPR050250">
    <property type="entry name" value="Macrolide_Exporter_MacB"/>
</dbReference>
<protein>
    <submittedName>
        <fullName evidence="10">Membrane protein</fullName>
    </submittedName>
</protein>
<keyword evidence="5 7" id="KW-0472">Membrane</keyword>
<keyword evidence="11" id="KW-1185">Reference proteome</keyword>
<dbReference type="PANTHER" id="PTHR30572">
    <property type="entry name" value="MEMBRANE COMPONENT OF TRANSPORTER-RELATED"/>
    <property type="match status" value="1"/>
</dbReference>
<accession>A0A401YQI2</accession>
<dbReference type="GO" id="GO:0022857">
    <property type="term" value="F:transmembrane transporter activity"/>
    <property type="evidence" value="ECO:0007669"/>
    <property type="project" value="TreeGrafter"/>
</dbReference>
<comment type="subcellular location">
    <subcellularLocation>
        <location evidence="1">Cell membrane</location>
        <topology evidence="1">Multi-pass membrane protein</topology>
    </subcellularLocation>
</comment>
<feature type="transmembrane region" description="Helical" evidence="7">
    <location>
        <begin position="778"/>
        <end position="799"/>
    </location>
</feature>
<feature type="transmembrane region" description="Helical" evidence="7">
    <location>
        <begin position="494"/>
        <end position="515"/>
    </location>
</feature>
<evidence type="ECO:0000256" key="6">
    <source>
        <dbReference type="ARBA" id="ARBA00038076"/>
    </source>
</evidence>
<gene>
    <name evidence="10" type="ORF">EHYA_04492</name>
</gene>
<keyword evidence="3 7" id="KW-0812">Transmembrane</keyword>
<sequence length="854" mass="88098">MILARVSLRGVLAHRTRMLLALVAIVLGTAFVAGTLVFRDSVAASTRAAFADAAADVTITPAAHADRQDGTGIPPTVPARVRDAAARAEGVRGAYGRVHVPDTVVLDGRGAPLRSRGSLVADWPAEAAPRLDRGRAPTGPAEAVVAARNARTHGIGLGDRLRVAAVPGTFEATVVGIARDRADRVGDAEVFLDPATARRGLLGGADAFTSVAIEAAPGVADARLRQAVLAVLPDTAPYTVRTRDGEAAARGDAAGASLDLVTYILLGFAGISVLVGVFLIGNTFSMLVAARTRQSGLLRAVGARRGQVNRLVLGEAGVLGVAGSTLGLALGVALAVGLIRLVGTVGDAPAAGGPTVRPGTPVVVYAVGVLITLAAAWLPARRAGRVPPMAALLRGAGPSDVRSPRARTVLAAVAGVLGGGALLLAVRADELAAAGPLLALGVLLTLLATVAGAPFLSVHAVRGLDRLLARRSGPIGRLARGNTIRDPRRTGATASALMVGIALVSFLSLLAASLVTSVDGQLQRTMNADYFVMSARPMTEQVARAVRETPGLDHVTAQKTVRADLITAHGTDRDHDLTATTERFTDDFRLRFTAGDARSTLAPGGDGITVPQAFAEEYRLAVGDPVAVRFHGGGTARLRVGAIVRDGDVFASGATYVGTHVVRAQLPADQVPLDDVYFATAAAGADRARVAEDLERRLAAHPQTKVRDRESYRAALHDTVALALDLVYALLALAILVAVLGVVNTLALSVVERTRELALLRALGLTRRRIRRMIRAEAVLISVVGALLGLIPGLVWGVATRRVLADKGLDTLTVPWSTCAAVLLGAIAVGVLAAWLPARRATRVPLSEAMAGGS</sequence>
<dbReference type="InterPro" id="IPR025857">
    <property type="entry name" value="MacB_PCD"/>
</dbReference>
<keyword evidence="2" id="KW-1003">Cell membrane</keyword>